<dbReference type="FunFam" id="3.90.600.10:FF:000001">
    <property type="entry name" value="Trifunctional purine biosynthetic protein adenosine-3"/>
    <property type="match status" value="1"/>
</dbReference>
<dbReference type="FunFam" id="3.30.470.20:FF:000031">
    <property type="entry name" value="Phosphoribosylamine--glycine ligase"/>
    <property type="match status" value="1"/>
</dbReference>
<keyword evidence="6 17" id="KW-0436">Ligase</keyword>
<dbReference type="SUPFAM" id="SSF56059">
    <property type="entry name" value="Glutathione synthetase ATP-binding domain-like"/>
    <property type="match status" value="1"/>
</dbReference>
<dbReference type="SMART" id="SM01209">
    <property type="entry name" value="GARS_A"/>
    <property type="match status" value="1"/>
</dbReference>
<dbReference type="PROSITE" id="PS00184">
    <property type="entry name" value="GARS"/>
    <property type="match status" value="1"/>
</dbReference>
<evidence type="ECO:0000256" key="18">
    <source>
        <dbReference type="PROSITE-ProRule" id="PRU00409"/>
    </source>
</evidence>
<dbReference type="InterPro" id="IPR011761">
    <property type="entry name" value="ATP-grasp"/>
</dbReference>
<dbReference type="PROSITE" id="PS50975">
    <property type="entry name" value="ATP_GRASP"/>
    <property type="match status" value="1"/>
</dbReference>
<dbReference type="GO" id="GO:0005524">
    <property type="term" value="F:ATP binding"/>
    <property type="evidence" value="ECO:0007669"/>
    <property type="project" value="UniProtKB-UniRule"/>
</dbReference>
<gene>
    <name evidence="17 20" type="primary">purD</name>
    <name evidence="20" type="ORF">HOP61_02430</name>
</gene>
<dbReference type="InterPro" id="IPR016185">
    <property type="entry name" value="PreATP-grasp_dom_sf"/>
</dbReference>
<dbReference type="RefSeq" id="WP_234238523.1">
    <property type="nucleotide sequence ID" value="NZ_JABFTS010000001.1"/>
</dbReference>
<accession>A0AAW4YM00</accession>
<evidence type="ECO:0000256" key="9">
    <source>
        <dbReference type="ARBA" id="ARBA00022755"/>
    </source>
</evidence>
<comment type="pathway">
    <text evidence="3 17">Purine metabolism; IMP biosynthesis via de novo pathway; N(1)-(5-phospho-D-ribosyl)glycinamide from 5-phospho-alpha-D-ribose 1-diphosphate: step 2/2.</text>
</comment>
<evidence type="ECO:0000259" key="19">
    <source>
        <dbReference type="PROSITE" id="PS50975"/>
    </source>
</evidence>
<evidence type="ECO:0000256" key="7">
    <source>
        <dbReference type="ARBA" id="ARBA00022723"/>
    </source>
</evidence>
<dbReference type="InterPro" id="IPR000115">
    <property type="entry name" value="PRibGlycinamide_synth"/>
</dbReference>
<dbReference type="FunFam" id="3.30.1490.20:FF:000006">
    <property type="entry name" value="phosphoribosylamine--glycine ligase, chloroplastic-like"/>
    <property type="match status" value="1"/>
</dbReference>
<evidence type="ECO:0000256" key="2">
    <source>
        <dbReference type="ARBA" id="ARBA00001946"/>
    </source>
</evidence>
<dbReference type="Gene3D" id="3.30.470.20">
    <property type="entry name" value="ATP-grasp fold, B domain"/>
    <property type="match status" value="1"/>
</dbReference>
<evidence type="ECO:0000313" key="20">
    <source>
        <dbReference type="EMBL" id="MCE8050154.1"/>
    </source>
</evidence>
<reference evidence="20" key="2">
    <citation type="journal article" date="2021" name="Front. Microbiol.">
        <title>Aerobic Denitrification and Heterotrophic Sulfur Oxidation in the Genus Halomonas Revealed by Six Novel Species Characterizations and Genome-Based Analysis.</title>
        <authorList>
            <person name="Wang L."/>
            <person name="Shao Z."/>
        </authorList>
    </citation>
    <scope>NUCLEOTIDE SEQUENCE</scope>
    <source>
        <strain evidence="20">MCCC 1A05776</strain>
    </source>
</reference>
<comment type="catalytic activity">
    <reaction evidence="17">
        <text>5-phospho-beta-D-ribosylamine + glycine + ATP = N(1)-(5-phospho-beta-D-ribosyl)glycinamide + ADP + phosphate + H(+)</text>
        <dbReference type="Rhea" id="RHEA:17453"/>
        <dbReference type="ChEBI" id="CHEBI:15378"/>
        <dbReference type="ChEBI" id="CHEBI:30616"/>
        <dbReference type="ChEBI" id="CHEBI:43474"/>
        <dbReference type="ChEBI" id="CHEBI:57305"/>
        <dbReference type="ChEBI" id="CHEBI:58681"/>
        <dbReference type="ChEBI" id="CHEBI:143788"/>
        <dbReference type="ChEBI" id="CHEBI:456216"/>
        <dbReference type="EC" id="6.3.4.13"/>
    </reaction>
</comment>
<dbReference type="GO" id="GO:0006189">
    <property type="term" value="P:'de novo' IMP biosynthetic process"/>
    <property type="evidence" value="ECO:0007669"/>
    <property type="project" value="UniProtKB-UniRule"/>
</dbReference>
<dbReference type="NCBIfam" id="TIGR00877">
    <property type="entry name" value="purD"/>
    <property type="match status" value="1"/>
</dbReference>
<dbReference type="InterPro" id="IPR020559">
    <property type="entry name" value="PRibGlycinamide_synth_CS"/>
</dbReference>
<evidence type="ECO:0000256" key="11">
    <source>
        <dbReference type="ARBA" id="ARBA00022842"/>
    </source>
</evidence>
<dbReference type="InterPro" id="IPR020561">
    <property type="entry name" value="PRibGlycinamid_synth_ATP-grasp"/>
</dbReference>
<evidence type="ECO:0000256" key="8">
    <source>
        <dbReference type="ARBA" id="ARBA00022741"/>
    </source>
</evidence>
<keyword evidence="11" id="KW-0460">Magnesium</keyword>
<evidence type="ECO:0000256" key="3">
    <source>
        <dbReference type="ARBA" id="ARBA00005174"/>
    </source>
</evidence>
<evidence type="ECO:0000256" key="6">
    <source>
        <dbReference type="ARBA" id="ARBA00022598"/>
    </source>
</evidence>
<keyword evidence="12" id="KW-0464">Manganese</keyword>
<evidence type="ECO:0000256" key="16">
    <source>
        <dbReference type="ARBA" id="ARBA00079592"/>
    </source>
</evidence>
<dbReference type="Gene3D" id="3.90.600.10">
    <property type="entry name" value="Phosphoribosylglycinamide synthetase, C-terminal domain"/>
    <property type="match status" value="1"/>
</dbReference>
<dbReference type="EMBL" id="JABFTS010000001">
    <property type="protein sequence ID" value="MCE8050154.1"/>
    <property type="molecule type" value="Genomic_DNA"/>
</dbReference>
<dbReference type="InterPro" id="IPR020560">
    <property type="entry name" value="PRibGlycinamide_synth_C-dom"/>
</dbReference>
<dbReference type="PANTHER" id="PTHR43472">
    <property type="entry name" value="PHOSPHORIBOSYLAMINE--GLYCINE LIGASE"/>
    <property type="match status" value="1"/>
</dbReference>
<dbReference type="GO" id="GO:0004637">
    <property type="term" value="F:phosphoribosylamine-glycine ligase activity"/>
    <property type="evidence" value="ECO:0007669"/>
    <property type="project" value="UniProtKB-UniRule"/>
</dbReference>
<dbReference type="SMART" id="SM01210">
    <property type="entry name" value="GARS_C"/>
    <property type="match status" value="1"/>
</dbReference>
<dbReference type="InterPro" id="IPR037123">
    <property type="entry name" value="PRibGlycinamide_synth_C_sf"/>
</dbReference>
<dbReference type="Gene3D" id="3.40.50.20">
    <property type="match status" value="1"/>
</dbReference>
<evidence type="ECO:0000256" key="15">
    <source>
        <dbReference type="ARBA" id="ARBA00042864"/>
    </source>
</evidence>
<protein>
    <recommendedName>
        <fullName evidence="5 17">Phosphoribosylamine--glycine ligase</fullName>
        <ecNumber evidence="4 17">6.3.4.13</ecNumber>
    </recommendedName>
    <alternativeName>
        <fullName evidence="16 17">GARS</fullName>
    </alternativeName>
    <alternativeName>
        <fullName evidence="14 17">Glycinamide ribonucleotide synthetase</fullName>
    </alternativeName>
    <alternativeName>
        <fullName evidence="15 17">Phosphoribosylglycinamide synthetase</fullName>
    </alternativeName>
</protein>
<dbReference type="Pfam" id="PF02843">
    <property type="entry name" value="GARS_C"/>
    <property type="match status" value="1"/>
</dbReference>
<dbReference type="HAMAP" id="MF_00138">
    <property type="entry name" value="GARS"/>
    <property type="match status" value="1"/>
</dbReference>
<dbReference type="EC" id="6.3.4.13" evidence="4 17"/>
<evidence type="ECO:0000256" key="1">
    <source>
        <dbReference type="ARBA" id="ARBA00001936"/>
    </source>
</evidence>
<evidence type="ECO:0000256" key="13">
    <source>
        <dbReference type="ARBA" id="ARBA00038345"/>
    </source>
</evidence>
<dbReference type="InterPro" id="IPR011054">
    <property type="entry name" value="Rudment_hybrid_motif"/>
</dbReference>
<evidence type="ECO:0000256" key="12">
    <source>
        <dbReference type="ARBA" id="ARBA00023211"/>
    </source>
</evidence>
<comment type="caution">
    <text evidence="20">The sequence shown here is derived from an EMBL/GenBank/DDBJ whole genome shotgun (WGS) entry which is preliminary data.</text>
</comment>
<keyword evidence="9 17" id="KW-0658">Purine biosynthesis</keyword>
<comment type="cofactor">
    <cofactor evidence="2">
        <name>Mg(2+)</name>
        <dbReference type="ChEBI" id="CHEBI:18420"/>
    </cofactor>
</comment>
<feature type="domain" description="ATP-grasp" evidence="19">
    <location>
        <begin position="109"/>
        <end position="316"/>
    </location>
</feature>
<dbReference type="Gene3D" id="3.30.1490.20">
    <property type="entry name" value="ATP-grasp fold, A domain"/>
    <property type="match status" value="1"/>
</dbReference>
<dbReference type="Pfam" id="PF01071">
    <property type="entry name" value="GARS_A"/>
    <property type="match status" value="1"/>
</dbReference>
<dbReference type="Pfam" id="PF02844">
    <property type="entry name" value="GARS_N"/>
    <property type="match status" value="1"/>
</dbReference>
<sequence length="431" mass="45294">MKVLIIGGGGREHALAWKVGQSPLVERVFVAPGNAGTAHEPGLTNVAIEATELERLVAFARDEGVELTIVGPEAPLVEGVVDRFRDSGLAIFGPTQGAAQLEGSKSFTKDFLARHAIPTAAYRTFTEVEPALAYLAEQGAPIVIKADGLAAGKGVIVAMTLAEAEAAVRDMLEANAFGDAGARVVIEEFLEGEEASFIVMVDGTTVLPMATSQDHKRALDGDTGPNTGGMGAYSPAPVVTESVHERIMQQVIMPTVHGMAAEGHPYSGFLYAGLMIDAEGNPKVIEYNCRFGDPETQPIMLRLRSDLAELCLAGARGDLAGHTCEWDPHAAVGVVLAAGGYPGSYRKGDVIEGLEAAEATGCKVFHAGTAEDDQGRVVTSGGRVLCVTALGQGVSQARDLAYEGVAAIRWDGVQFRRDIAYRAIARERQAG</sequence>
<organism evidence="20 21">
    <name type="scientific">Billgrantia desiderata</name>
    <dbReference type="NCBI Taxonomy" id="52021"/>
    <lineage>
        <taxon>Bacteria</taxon>
        <taxon>Pseudomonadati</taxon>
        <taxon>Pseudomonadota</taxon>
        <taxon>Gammaproteobacteria</taxon>
        <taxon>Oceanospirillales</taxon>
        <taxon>Halomonadaceae</taxon>
        <taxon>Billgrantia</taxon>
    </lineage>
</organism>
<dbReference type="SUPFAM" id="SSF51246">
    <property type="entry name" value="Rudiment single hybrid motif"/>
    <property type="match status" value="1"/>
</dbReference>
<dbReference type="InterPro" id="IPR013815">
    <property type="entry name" value="ATP_grasp_subdomain_1"/>
</dbReference>
<comment type="cofactor">
    <cofactor evidence="1">
        <name>Mn(2+)</name>
        <dbReference type="ChEBI" id="CHEBI:29035"/>
    </cofactor>
</comment>
<keyword evidence="8 18" id="KW-0547">Nucleotide-binding</keyword>
<proteinExistence type="inferred from homology"/>
<evidence type="ECO:0000256" key="4">
    <source>
        <dbReference type="ARBA" id="ARBA00013255"/>
    </source>
</evidence>
<comment type="similarity">
    <text evidence="13 17">Belongs to the GARS family.</text>
</comment>
<evidence type="ECO:0000256" key="17">
    <source>
        <dbReference type="HAMAP-Rule" id="MF_00138"/>
    </source>
</evidence>
<evidence type="ECO:0000256" key="5">
    <source>
        <dbReference type="ARBA" id="ARBA00020605"/>
    </source>
</evidence>
<dbReference type="InterPro" id="IPR020562">
    <property type="entry name" value="PRibGlycinamide_synth_N"/>
</dbReference>
<dbReference type="AlphaFoldDB" id="A0AAW4YM00"/>
<evidence type="ECO:0000256" key="10">
    <source>
        <dbReference type="ARBA" id="ARBA00022840"/>
    </source>
</evidence>
<name>A0AAW4YM00_9GAMM</name>
<dbReference type="SUPFAM" id="SSF52440">
    <property type="entry name" value="PreATP-grasp domain"/>
    <property type="match status" value="1"/>
</dbReference>
<keyword evidence="7" id="KW-0479">Metal-binding</keyword>
<dbReference type="GO" id="GO:0046872">
    <property type="term" value="F:metal ion binding"/>
    <property type="evidence" value="ECO:0007669"/>
    <property type="project" value="UniProtKB-KW"/>
</dbReference>
<keyword evidence="10 18" id="KW-0067">ATP-binding</keyword>
<dbReference type="FunFam" id="3.40.50.20:FF:000006">
    <property type="entry name" value="Phosphoribosylamine--glycine ligase, chloroplastic"/>
    <property type="match status" value="1"/>
</dbReference>
<dbReference type="Proteomes" id="UP001320178">
    <property type="component" value="Unassembled WGS sequence"/>
</dbReference>
<evidence type="ECO:0000256" key="14">
    <source>
        <dbReference type="ARBA" id="ARBA00042242"/>
    </source>
</evidence>
<evidence type="ECO:0000313" key="21">
    <source>
        <dbReference type="Proteomes" id="UP001320178"/>
    </source>
</evidence>
<reference evidence="20" key="1">
    <citation type="submission" date="2020-05" db="EMBL/GenBank/DDBJ databases">
        <authorList>
            <person name="Wang L."/>
            <person name="Shao Z."/>
        </authorList>
    </citation>
    <scope>NUCLEOTIDE SEQUENCE</scope>
    <source>
        <strain evidence="20">MCCC 1A05776</strain>
    </source>
</reference>
<dbReference type="GO" id="GO:0009113">
    <property type="term" value="P:purine nucleobase biosynthetic process"/>
    <property type="evidence" value="ECO:0007669"/>
    <property type="project" value="InterPro"/>
</dbReference>
<dbReference type="PANTHER" id="PTHR43472:SF1">
    <property type="entry name" value="PHOSPHORIBOSYLAMINE--GLYCINE LIGASE, CHLOROPLASTIC"/>
    <property type="match status" value="1"/>
</dbReference>